<evidence type="ECO:0000256" key="3">
    <source>
        <dbReference type="ARBA" id="ARBA00023002"/>
    </source>
</evidence>
<dbReference type="InterPro" id="IPR026992">
    <property type="entry name" value="DIOX_N"/>
</dbReference>
<evidence type="ECO:0000259" key="6">
    <source>
        <dbReference type="PROSITE" id="PS51471"/>
    </source>
</evidence>
<keyword evidence="2 5" id="KW-0479">Metal-binding</keyword>
<comment type="similarity">
    <text evidence="1 5">Belongs to the iron/ascorbate-dependent oxidoreductase family.</text>
</comment>
<keyword evidence="4 5" id="KW-0408">Iron</keyword>
<dbReference type="EMBL" id="JABTTQ020000003">
    <property type="protein sequence ID" value="KAK6161343.1"/>
    <property type="molecule type" value="Genomic_DNA"/>
</dbReference>
<feature type="domain" description="Fe2OG dioxygenase" evidence="6">
    <location>
        <begin position="221"/>
        <end position="320"/>
    </location>
</feature>
<keyword evidence="8" id="KW-1185">Reference proteome</keyword>
<dbReference type="PANTHER" id="PTHR10209">
    <property type="entry name" value="OXIDOREDUCTASE, 2OG-FE II OXYGENASE FAMILY PROTEIN"/>
    <property type="match status" value="1"/>
</dbReference>
<accession>A0ABR0XQ61</accession>
<evidence type="ECO:0000256" key="1">
    <source>
        <dbReference type="ARBA" id="ARBA00008056"/>
    </source>
</evidence>
<dbReference type="Gene3D" id="2.60.120.330">
    <property type="entry name" value="B-lactam Antibiotic, Isopenicillin N Synthase, Chain"/>
    <property type="match status" value="1"/>
</dbReference>
<dbReference type="PROSITE" id="PS51471">
    <property type="entry name" value="FE2OG_OXY"/>
    <property type="match status" value="1"/>
</dbReference>
<evidence type="ECO:0000256" key="5">
    <source>
        <dbReference type="RuleBase" id="RU003682"/>
    </source>
</evidence>
<dbReference type="PANTHER" id="PTHR10209:SF429">
    <property type="entry name" value="1-AMINOCYCLOPROPANE-1-CARBOXYLATE OXIDASE HOMOLOG 1-LIKE"/>
    <property type="match status" value="1"/>
</dbReference>
<dbReference type="SUPFAM" id="SSF51197">
    <property type="entry name" value="Clavaminate synthase-like"/>
    <property type="match status" value="1"/>
</dbReference>
<reference evidence="7 8" key="1">
    <citation type="journal article" date="2021" name="Comput. Struct. Biotechnol. J.">
        <title>De novo genome assembly of the potent medicinal plant Rehmannia glutinosa using nanopore technology.</title>
        <authorList>
            <person name="Ma L."/>
            <person name="Dong C."/>
            <person name="Song C."/>
            <person name="Wang X."/>
            <person name="Zheng X."/>
            <person name="Niu Y."/>
            <person name="Chen S."/>
            <person name="Feng W."/>
        </authorList>
    </citation>
    <scope>NUCLEOTIDE SEQUENCE [LARGE SCALE GENOMIC DNA]</scope>
    <source>
        <strain evidence="7">DH-2019</strain>
    </source>
</reference>
<dbReference type="InterPro" id="IPR005123">
    <property type="entry name" value="Oxoglu/Fe-dep_dioxygenase_dom"/>
</dbReference>
<comment type="caution">
    <text evidence="7">The sequence shown here is derived from an EMBL/GenBank/DDBJ whole genome shotgun (WGS) entry which is preliminary data.</text>
</comment>
<dbReference type="InterPro" id="IPR044861">
    <property type="entry name" value="IPNS-like_FE2OG_OXY"/>
</dbReference>
<dbReference type="Pfam" id="PF14226">
    <property type="entry name" value="DIOX_N"/>
    <property type="match status" value="1"/>
</dbReference>
<protein>
    <recommendedName>
        <fullName evidence="6">Fe2OG dioxygenase domain-containing protein</fullName>
    </recommendedName>
</protein>
<dbReference type="Proteomes" id="UP001318860">
    <property type="component" value="Unassembled WGS sequence"/>
</dbReference>
<proteinExistence type="inferred from homology"/>
<sequence>MAGEIDASVDDQQYDRMEMLKAFDQTKAGVKGLLDSGLVKIPKIFVRPSEELAEESGYKHTTQLIQVPVIDLSDIQNADKRKQIVEQVRIASETWGFFQVLNHGISSTVLDGMIDGVRKFNEQDVEEKKKYYSRDLKGRVGFNSNFDLFSSKTANWRDTLGISFSDQINTQELPDSCRPIHRESTVEYSKHVTVLGNTLLELLSEALGLKPDHLIKMECSKGHRLSCHYYPACPEPELTLGATKHSDPGFLTILLQNQINGLQVLNQGQWVNVEPTPGGLVVNIGDLLQLVSNGKFISNQHRVVANCIGPRISVACFFSGHFCEVKVYGPIEELISEESPAKYKEVLLTDYMMKFLKIGLDENPGLNYYKL</sequence>
<keyword evidence="3 5" id="KW-0560">Oxidoreductase</keyword>
<organism evidence="7 8">
    <name type="scientific">Rehmannia glutinosa</name>
    <name type="common">Chinese foxglove</name>
    <dbReference type="NCBI Taxonomy" id="99300"/>
    <lineage>
        <taxon>Eukaryota</taxon>
        <taxon>Viridiplantae</taxon>
        <taxon>Streptophyta</taxon>
        <taxon>Embryophyta</taxon>
        <taxon>Tracheophyta</taxon>
        <taxon>Spermatophyta</taxon>
        <taxon>Magnoliopsida</taxon>
        <taxon>eudicotyledons</taxon>
        <taxon>Gunneridae</taxon>
        <taxon>Pentapetalae</taxon>
        <taxon>asterids</taxon>
        <taxon>lamiids</taxon>
        <taxon>Lamiales</taxon>
        <taxon>Orobanchaceae</taxon>
        <taxon>Rehmannieae</taxon>
        <taxon>Rehmannia</taxon>
    </lineage>
</organism>
<name>A0ABR0XQ61_REHGL</name>
<evidence type="ECO:0000313" key="8">
    <source>
        <dbReference type="Proteomes" id="UP001318860"/>
    </source>
</evidence>
<evidence type="ECO:0000313" key="7">
    <source>
        <dbReference type="EMBL" id="KAK6161343.1"/>
    </source>
</evidence>
<dbReference type="Pfam" id="PF03171">
    <property type="entry name" value="2OG-FeII_Oxy"/>
    <property type="match status" value="1"/>
</dbReference>
<gene>
    <name evidence="7" type="ORF">DH2020_004724</name>
</gene>
<evidence type="ECO:0000256" key="4">
    <source>
        <dbReference type="ARBA" id="ARBA00023004"/>
    </source>
</evidence>
<dbReference type="InterPro" id="IPR027443">
    <property type="entry name" value="IPNS-like_sf"/>
</dbReference>
<evidence type="ECO:0000256" key="2">
    <source>
        <dbReference type="ARBA" id="ARBA00022723"/>
    </source>
</evidence>